<evidence type="ECO:0000256" key="5">
    <source>
        <dbReference type="ARBA" id="ARBA00022792"/>
    </source>
</evidence>
<evidence type="ECO:0000256" key="3">
    <source>
        <dbReference type="ARBA" id="ARBA00022448"/>
    </source>
</evidence>
<dbReference type="AlphaFoldDB" id="F0XT67"/>
<dbReference type="PANTHER" id="PTHR14154">
    <property type="entry name" value="UPF0041 BRAIN PROTEIN 44-RELATED"/>
    <property type="match status" value="1"/>
</dbReference>
<name>F0XT67_GROCL</name>
<sequence length="211" mass="22423">MSPSAMFARTALRPLSGASASASSSFFLASSVTRHMATARPVAAAAARTTAAGAKTALPKFSTASFMAAAFRRASNRSGSHGGRRYQSSTAGADAGAHSNPSIFKRLWDSPVGVKTVHFWAPVLKWVLVLAGISDLARPAEKLSVTQNIALTATGVIWTRWCLIIKPKNYMLAAVNFFLGIVGIIQCTRIFMHSQQVKKAEEAETPAAVEQ</sequence>
<evidence type="ECO:0000256" key="10">
    <source>
        <dbReference type="SAM" id="MobiDB-lite"/>
    </source>
</evidence>
<dbReference type="Proteomes" id="UP000007796">
    <property type="component" value="Unassembled WGS sequence"/>
</dbReference>
<evidence type="ECO:0000256" key="4">
    <source>
        <dbReference type="ARBA" id="ARBA00022692"/>
    </source>
</evidence>
<dbReference type="EMBL" id="GL629997">
    <property type="protein sequence ID" value="EFW99238.1"/>
    <property type="molecule type" value="Genomic_DNA"/>
</dbReference>
<keyword evidence="4 9" id="KW-0812">Transmembrane</keyword>
<dbReference type="GO" id="GO:0006850">
    <property type="term" value="P:pyruvate import into mitochondria"/>
    <property type="evidence" value="ECO:0007669"/>
    <property type="project" value="InterPro"/>
</dbReference>
<keyword evidence="7 9" id="KW-0496">Mitochondrion</keyword>
<comment type="caution">
    <text evidence="9">Lacks conserved residue(s) required for the propagation of feature annotation.</text>
</comment>
<dbReference type="Pfam" id="PF03650">
    <property type="entry name" value="MPC"/>
    <property type="match status" value="1"/>
</dbReference>
<keyword evidence="3 9" id="KW-0813">Transport</keyword>
<feature type="region of interest" description="Disordered" evidence="10">
    <location>
        <begin position="76"/>
        <end position="96"/>
    </location>
</feature>
<keyword evidence="5 9" id="KW-0999">Mitochondrion inner membrane</keyword>
<gene>
    <name evidence="11" type="ORF">CMQ_5659</name>
</gene>
<keyword evidence="6 9" id="KW-1133">Transmembrane helix</keyword>
<organism evidence="12">
    <name type="scientific">Grosmannia clavigera (strain kw1407 / UAMH 11150)</name>
    <name type="common">Blue stain fungus</name>
    <name type="synonym">Graphiocladiella clavigera</name>
    <dbReference type="NCBI Taxonomy" id="655863"/>
    <lineage>
        <taxon>Eukaryota</taxon>
        <taxon>Fungi</taxon>
        <taxon>Dikarya</taxon>
        <taxon>Ascomycota</taxon>
        <taxon>Pezizomycotina</taxon>
        <taxon>Sordariomycetes</taxon>
        <taxon>Sordariomycetidae</taxon>
        <taxon>Ophiostomatales</taxon>
        <taxon>Ophiostomataceae</taxon>
        <taxon>Leptographium</taxon>
    </lineage>
</organism>
<evidence type="ECO:0000256" key="8">
    <source>
        <dbReference type="ARBA" id="ARBA00023136"/>
    </source>
</evidence>
<proteinExistence type="inferred from homology"/>
<dbReference type="RefSeq" id="XP_014168721.1">
    <property type="nucleotide sequence ID" value="XM_014313246.1"/>
</dbReference>
<evidence type="ECO:0000313" key="11">
    <source>
        <dbReference type="EMBL" id="EFW99238.1"/>
    </source>
</evidence>
<evidence type="ECO:0000256" key="9">
    <source>
        <dbReference type="RuleBase" id="RU363100"/>
    </source>
</evidence>
<dbReference type="HOGENOM" id="CLU_099502_0_1_1"/>
<evidence type="ECO:0000256" key="1">
    <source>
        <dbReference type="ARBA" id="ARBA00004448"/>
    </source>
</evidence>
<dbReference type="FunCoup" id="F0XT67">
    <property type="interactions" value="237"/>
</dbReference>
<evidence type="ECO:0000313" key="12">
    <source>
        <dbReference type="Proteomes" id="UP000007796"/>
    </source>
</evidence>
<dbReference type="InParanoid" id="F0XT67"/>
<accession>F0XT67</accession>
<dbReference type="eggNOG" id="KOG1589">
    <property type="taxonomic scope" value="Eukaryota"/>
</dbReference>
<dbReference type="GO" id="GO:0005743">
    <property type="term" value="C:mitochondrial inner membrane"/>
    <property type="evidence" value="ECO:0007669"/>
    <property type="project" value="UniProtKB-SubCell"/>
</dbReference>
<dbReference type="InterPro" id="IPR005336">
    <property type="entry name" value="MPC"/>
</dbReference>
<protein>
    <recommendedName>
        <fullName evidence="9">Mitochondrial pyruvate carrier</fullName>
    </recommendedName>
</protein>
<dbReference type="OrthoDB" id="869189at2759"/>
<dbReference type="GeneID" id="25979005"/>
<comment type="similarity">
    <text evidence="2 9">Belongs to the mitochondrial pyruvate carrier (MPC) (TC 2.A.105) family.</text>
</comment>
<evidence type="ECO:0000256" key="6">
    <source>
        <dbReference type="ARBA" id="ARBA00022989"/>
    </source>
</evidence>
<evidence type="ECO:0000256" key="7">
    <source>
        <dbReference type="ARBA" id="ARBA00023128"/>
    </source>
</evidence>
<keyword evidence="8 9" id="KW-0472">Membrane</keyword>
<comment type="subcellular location">
    <subcellularLocation>
        <location evidence="1 9">Mitochondrion inner membrane</location>
        <topology evidence="1 9">Multi-pass membrane protein</topology>
    </subcellularLocation>
</comment>
<comment type="function">
    <text evidence="9">Mediates the uptake of pyruvate into mitochondria.</text>
</comment>
<feature type="transmembrane region" description="Helical" evidence="9">
    <location>
        <begin position="170"/>
        <end position="192"/>
    </location>
</feature>
<evidence type="ECO:0000256" key="2">
    <source>
        <dbReference type="ARBA" id="ARBA00006416"/>
    </source>
</evidence>
<reference evidence="11 12" key="1">
    <citation type="journal article" date="2011" name="Proc. Natl. Acad. Sci. U.S.A.">
        <title>Genome and transcriptome analyses of the mountain pine beetle-fungal symbiont Grosmannia clavigera, a lodgepole pine pathogen.</title>
        <authorList>
            <person name="DiGuistini S."/>
            <person name="Wang Y."/>
            <person name="Liao N.Y."/>
            <person name="Taylor G."/>
            <person name="Tanguay P."/>
            <person name="Feau N."/>
            <person name="Henrissat B."/>
            <person name="Chan S.K."/>
            <person name="Hesse-Orce U."/>
            <person name="Alamouti S.M."/>
            <person name="Tsui C.K.M."/>
            <person name="Docking R.T."/>
            <person name="Levasseur A."/>
            <person name="Haridas S."/>
            <person name="Robertson G."/>
            <person name="Birol I."/>
            <person name="Holt R.A."/>
            <person name="Marra M.A."/>
            <person name="Hamelin R.C."/>
            <person name="Hirst M."/>
            <person name="Jones S.J.M."/>
            <person name="Bohlmann J."/>
            <person name="Breuil C."/>
        </authorList>
    </citation>
    <scope>NUCLEOTIDE SEQUENCE [LARGE SCALE GENOMIC DNA]</scope>
    <source>
        <strain evidence="12">kw1407 / UAMH 11150</strain>
    </source>
</reference>
<dbReference type="STRING" id="655863.F0XT67"/>
<keyword evidence="12" id="KW-1185">Reference proteome</keyword>